<proteinExistence type="predicted"/>
<dbReference type="eggNOG" id="COG0346">
    <property type="taxonomic scope" value="Bacteria"/>
</dbReference>
<organism evidence="7 9">
    <name type="scientific">Rubrobacter radiotolerans</name>
    <name type="common">Arthrobacter radiotolerans</name>
    <dbReference type="NCBI Taxonomy" id="42256"/>
    <lineage>
        <taxon>Bacteria</taxon>
        <taxon>Bacillati</taxon>
        <taxon>Actinomycetota</taxon>
        <taxon>Rubrobacteria</taxon>
        <taxon>Rubrobacterales</taxon>
        <taxon>Rubrobacteraceae</taxon>
        <taxon>Rubrobacter</taxon>
    </lineage>
</organism>
<evidence type="ECO:0000256" key="3">
    <source>
        <dbReference type="ARBA" id="ARBA00030892"/>
    </source>
</evidence>
<dbReference type="Proteomes" id="UP001281130">
    <property type="component" value="Unassembled WGS sequence"/>
</dbReference>
<sequence length="139" mass="15776">MATKYIHTCYRILDPERSIDFYVNKLGMKKVGEMHFDTATNYFFAMEEDASSPMLELTHNHDQSEPYELGNGYSHVAFTVDDLEGTVKNLEEQGVEIALQPKVMTVEGHDYHIAFVVDPDGYRIELLEAGTVKVGDLIQ</sequence>
<dbReference type="EMBL" id="JAWXXX010000001">
    <property type="protein sequence ID" value="MDX5893572.1"/>
    <property type="molecule type" value="Genomic_DNA"/>
</dbReference>
<name>A0A023X125_RUBRA</name>
<dbReference type="InterPro" id="IPR029068">
    <property type="entry name" value="Glyas_Bleomycin-R_OHBP_Dase"/>
</dbReference>
<dbReference type="PATRIC" id="fig|42256.3.peg.889"/>
<evidence type="ECO:0000313" key="7">
    <source>
        <dbReference type="EMBL" id="AHY46162.1"/>
    </source>
</evidence>
<dbReference type="Proteomes" id="UP000025229">
    <property type="component" value="Chromosome"/>
</dbReference>
<dbReference type="GO" id="GO:0019243">
    <property type="term" value="P:methylglyoxal catabolic process to D-lactate via S-lactoyl-glutathione"/>
    <property type="evidence" value="ECO:0007669"/>
    <property type="project" value="TreeGrafter"/>
</dbReference>
<gene>
    <name evidence="7" type="ORF">RradSPS_0879</name>
    <name evidence="8" type="ORF">SIL72_05955</name>
</gene>
<dbReference type="InterPro" id="IPR037523">
    <property type="entry name" value="VOC_core"/>
</dbReference>
<evidence type="ECO:0000256" key="5">
    <source>
        <dbReference type="ARBA" id="ARBA00033298"/>
    </source>
</evidence>
<dbReference type="AlphaFoldDB" id="A0A023X125"/>
<dbReference type="InterPro" id="IPR018146">
    <property type="entry name" value="Glyoxalase_1_CS"/>
</dbReference>
<dbReference type="PANTHER" id="PTHR46036:SF5">
    <property type="entry name" value="LACTOYLGLUTATHIONE LYASE"/>
    <property type="match status" value="1"/>
</dbReference>
<evidence type="ECO:0000256" key="1">
    <source>
        <dbReference type="ARBA" id="ARBA00022723"/>
    </source>
</evidence>
<accession>A0A023X125</accession>
<keyword evidence="9" id="KW-1185">Reference proteome</keyword>
<reference evidence="7 9" key="1">
    <citation type="submission" date="2014-03" db="EMBL/GenBank/DDBJ databases">
        <title>Complete genome sequence of the Radio-Resistant Rubrobacter radiotolerans RSPS-4.</title>
        <authorList>
            <person name="Egas C.C."/>
            <person name="Barroso C.C."/>
            <person name="Froufe H.J.C."/>
            <person name="Pacheco J.J."/>
            <person name="Albuquerque L.L."/>
            <person name="da Costa M.M.S."/>
        </authorList>
    </citation>
    <scope>NUCLEOTIDE SEQUENCE [LARGE SCALE GENOMIC DNA]</scope>
    <source>
        <strain evidence="7 9">RSPS-4</strain>
    </source>
</reference>
<dbReference type="RefSeq" id="WP_038680953.1">
    <property type="nucleotide sequence ID" value="NZ_CP007514.1"/>
</dbReference>
<dbReference type="STRING" id="42256.RradSPS_0879"/>
<evidence type="ECO:0000259" key="6">
    <source>
        <dbReference type="PROSITE" id="PS51819"/>
    </source>
</evidence>
<reference evidence="8" key="2">
    <citation type="submission" date="2023-11" db="EMBL/GenBank/DDBJ databases">
        <title>MicrobeMod: A computational toolkit for identifying prokaryotic methylation and restriction-modification with nanopore sequencing.</title>
        <authorList>
            <person name="Crits-Christoph A."/>
            <person name="Kang S.C."/>
            <person name="Lee H."/>
            <person name="Ostrov N."/>
        </authorList>
    </citation>
    <scope>NUCLEOTIDE SEQUENCE</scope>
    <source>
        <strain evidence="8">ATCC 51242</strain>
    </source>
</reference>
<evidence type="ECO:0000313" key="8">
    <source>
        <dbReference type="EMBL" id="MDX5893572.1"/>
    </source>
</evidence>
<evidence type="ECO:0000313" key="9">
    <source>
        <dbReference type="Proteomes" id="UP000025229"/>
    </source>
</evidence>
<dbReference type="SUPFAM" id="SSF54593">
    <property type="entry name" value="Glyoxalase/Bleomycin resistance protein/Dihydroxybiphenyl dioxygenase"/>
    <property type="match status" value="1"/>
</dbReference>
<dbReference type="GO" id="GO:0046872">
    <property type="term" value="F:metal ion binding"/>
    <property type="evidence" value="ECO:0007669"/>
    <property type="project" value="UniProtKB-KW"/>
</dbReference>
<protein>
    <recommendedName>
        <fullName evidence="3">Aldoketomutase</fullName>
    </recommendedName>
    <alternativeName>
        <fullName evidence="2">Ketone-aldehyde mutase</fullName>
    </alternativeName>
    <alternativeName>
        <fullName evidence="4">Methylglyoxalase</fullName>
    </alternativeName>
    <alternativeName>
        <fullName evidence="5">S-D-lactoylglutathione methylglyoxal lyase</fullName>
    </alternativeName>
</protein>
<dbReference type="GO" id="GO:0004462">
    <property type="term" value="F:lactoylglutathione lyase activity"/>
    <property type="evidence" value="ECO:0007669"/>
    <property type="project" value="InterPro"/>
</dbReference>
<keyword evidence="1" id="KW-0479">Metal-binding</keyword>
<dbReference type="PROSITE" id="PS00934">
    <property type="entry name" value="GLYOXALASE_I_1"/>
    <property type="match status" value="1"/>
</dbReference>
<evidence type="ECO:0000256" key="2">
    <source>
        <dbReference type="ARBA" id="ARBA00030291"/>
    </source>
</evidence>
<dbReference type="InterPro" id="IPR004360">
    <property type="entry name" value="Glyas_Fos-R_dOase_dom"/>
</dbReference>
<dbReference type="OrthoDB" id="115162at2"/>
<dbReference type="HOGENOM" id="CLU_046006_8_4_11"/>
<evidence type="ECO:0000256" key="4">
    <source>
        <dbReference type="ARBA" id="ARBA00032460"/>
    </source>
</evidence>
<dbReference type="PROSITE" id="PS51819">
    <property type="entry name" value="VOC"/>
    <property type="match status" value="1"/>
</dbReference>
<dbReference type="EMBL" id="CP007514">
    <property type="protein sequence ID" value="AHY46162.1"/>
    <property type="molecule type" value="Genomic_DNA"/>
</dbReference>
<feature type="domain" description="VOC" evidence="6">
    <location>
        <begin position="4"/>
        <end position="129"/>
    </location>
</feature>
<dbReference type="Pfam" id="PF00903">
    <property type="entry name" value="Glyoxalase"/>
    <property type="match status" value="1"/>
</dbReference>
<dbReference type="KEGG" id="rrd:RradSPS_0879"/>
<dbReference type="PANTHER" id="PTHR46036">
    <property type="entry name" value="LACTOYLGLUTATHIONE LYASE"/>
    <property type="match status" value="1"/>
</dbReference>
<dbReference type="Gene3D" id="3.10.180.10">
    <property type="entry name" value="2,3-Dihydroxybiphenyl 1,2-Dioxygenase, domain 1"/>
    <property type="match status" value="1"/>
</dbReference>
<dbReference type="GO" id="GO:0005737">
    <property type="term" value="C:cytoplasm"/>
    <property type="evidence" value="ECO:0007669"/>
    <property type="project" value="TreeGrafter"/>
</dbReference>